<dbReference type="InterPro" id="IPR055180">
    <property type="entry name" value="HsdR_RecA-like_helicase_dom_2"/>
</dbReference>
<evidence type="ECO:0000256" key="1">
    <source>
        <dbReference type="ARBA" id="ARBA00000851"/>
    </source>
</evidence>
<evidence type="ECO:0000256" key="6">
    <source>
        <dbReference type="ARBA" id="ARBA00022747"/>
    </source>
</evidence>
<evidence type="ECO:0000259" key="12">
    <source>
        <dbReference type="PROSITE" id="PS51192"/>
    </source>
</evidence>
<evidence type="ECO:0000256" key="2">
    <source>
        <dbReference type="ARBA" id="ARBA00008598"/>
    </source>
</evidence>
<dbReference type="GO" id="GO:0009307">
    <property type="term" value="P:DNA restriction-modification system"/>
    <property type="evidence" value="ECO:0007669"/>
    <property type="project" value="UniProtKB-KW"/>
</dbReference>
<dbReference type="GO" id="GO:0005524">
    <property type="term" value="F:ATP binding"/>
    <property type="evidence" value="ECO:0007669"/>
    <property type="project" value="UniProtKB-KW"/>
</dbReference>
<dbReference type="RefSeq" id="WP_093248424.1">
    <property type="nucleotide sequence ID" value="NZ_FNGP01000001.1"/>
</dbReference>
<evidence type="ECO:0000256" key="8">
    <source>
        <dbReference type="ARBA" id="ARBA00022801"/>
    </source>
</evidence>
<dbReference type="NCBIfam" id="TIGR00348">
    <property type="entry name" value="hsdR"/>
    <property type="match status" value="1"/>
</dbReference>
<comment type="similarity">
    <text evidence="2 11">Belongs to the HsdR family.</text>
</comment>
<protein>
    <recommendedName>
        <fullName evidence="11">Type I restriction enzyme endonuclease subunit</fullName>
        <shortName evidence="11">R protein</shortName>
        <ecNumber evidence="11">3.1.21.3</ecNumber>
    </recommendedName>
</protein>
<dbReference type="PANTHER" id="PTHR30195:SF15">
    <property type="entry name" value="TYPE I RESTRICTION ENZYME HINDI ENDONUCLEASE SUBUNIT"/>
    <property type="match status" value="1"/>
</dbReference>
<dbReference type="SMART" id="SM00487">
    <property type="entry name" value="DEXDc"/>
    <property type="match status" value="1"/>
</dbReference>
<gene>
    <name evidence="13" type="ORF">SAMN04488242_0361</name>
</gene>
<comment type="subunit">
    <text evidence="3 11">The type I restriction/modification system is composed of three polypeptides R, M and S.</text>
</comment>
<feature type="domain" description="Helicase ATP-binding" evidence="12">
    <location>
        <begin position="279"/>
        <end position="438"/>
    </location>
</feature>
<evidence type="ECO:0000256" key="5">
    <source>
        <dbReference type="ARBA" id="ARBA00022741"/>
    </source>
</evidence>
<keyword evidence="9 11" id="KW-0067">ATP-binding</keyword>
<comment type="function">
    <text evidence="11">Subunit R is required for both nuclease and ATPase activities, but not for modification.</text>
</comment>
<accession>A0A1G9HKJ2</accession>
<keyword evidence="7" id="KW-0255">Endonuclease</keyword>
<keyword evidence="6 11" id="KW-0680">Restriction system</keyword>
<dbReference type="Pfam" id="PF22679">
    <property type="entry name" value="T1R_D3-like"/>
    <property type="match status" value="1"/>
</dbReference>
<evidence type="ECO:0000256" key="4">
    <source>
        <dbReference type="ARBA" id="ARBA00022722"/>
    </source>
</evidence>
<dbReference type="AlphaFoldDB" id="A0A1G9HKJ2"/>
<name>A0A1G9HKJ2_9ACTN</name>
<dbReference type="STRING" id="686624.SAMN04488242_0361"/>
<dbReference type="PANTHER" id="PTHR30195">
    <property type="entry name" value="TYPE I SITE-SPECIFIC DEOXYRIBONUCLEASE PROTEIN SUBUNIT M AND R"/>
    <property type="match status" value="1"/>
</dbReference>
<dbReference type="InterPro" id="IPR027417">
    <property type="entry name" value="P-loop_NTPase"/>
</dbReference>
<keyword evidence="10 11" id="KW-0238">DNA-binding</keyword>
<evidence type="ECO:0000256" key="7">
    <source>
        <dbReference type="ARBA" id="ARBA00022759"/>
    </source>
</evidence>
<evidence type="ECO:0000256" key="10">
    <source>
        <dbReference type="ARBA" id="ARBA00023125"/>
    </source>
</evidence>
<evidence type="ECO:0000313" key="14">
    <source>
        <dbReference type="Proteomes" id="UP000199475"/>
    </source>
</evidence>
<dbReference type="SUPFAM" id="SSF52540">
    <property type="entry name" value="P-loop containing nucleoside triphosphate hydrolases"/>
    <property type="match status" value="2"/>
</dbReference>
<comment type="catalytic activity">
    <reaction evidence="1 11">
        <text>Endonucleolytic cleavage of DNA to give random double-stranded fragments with terminal 5'-phosphates, ATP is simultaneously hydrolyzed.</text>
        <dbReference type="EC" id="3.1.21.3"/>
    </reaction>
</comment>
<evidence type="ECO:0000256" key="3">
    <source>
        <dbReference type="ARBA" id="ARBA00011296"/>
    </source>
</evidence>
<dbReference type="InterPro" id="IPR040980">
    <property type="entry name" value="SWI2_SNF2"/>
</dbReference>
<dbReference type="PROSITE" id="PS51192">
    <property type="entry name" value="HELICASE_ATP_BIND_1"/>
    <property type="match status" value="1"/>
</dbReference>
<dbReference type="EC" id="3.1.21.3" evidence="11"/>
<reference evidence="13 14" key="1">
    <citation type="submission" date="2016-10" db="EMBL/GenBank/DDBJ databases">
        <authorList>
            <person name="de Groot N.N."/>
        </authorList>
    </citation>
    <scope>NUCLEOTIDE SEQUENCE [LARGE SCALE GENOMIC DNA]</scope>
    <source>
        <strain evidence="13 14">CGMCC 1.9159</strain>
    </source>
</reference>
<dbReference type="Gene3D" id="3.90.1570.50">
    <property type="match status" value="1"/>
</dbReference>
<evidence type="ECO:0000256" key="11">
    <source>
        <dbReference type="RuleBase" id="RU364115"/>
    </source>
</evidence>
<keyword evidence="14" id="KW-1185">Reference proteome</keyword>
<dbReference type="GO" id="GO:0003677">
    <property type="term" value="F:DNA binding"/>
    <property type="evidence" value="ECO:0007669"/>
    <property type="project" value="UniProtKB-KW"/>
</dbReference>
<dbReference type="EMBL" id="FNGP01000001">
    <property type="protein sequence ID" value="SDL13276.1"/>
    <property type="molecule type" value="Genomic_DNA"/>
</dbReference>
<dbReference type="InterPro" id="IPR004473">
    <property type="entry name" value="Restrct_endonuc_typeI_HsdR"/>
</dbReference>
<dbReference type="CDD" id="cd18030">
    <property type="entry name" value="DEXHc_RE_I_HsdR"/>
    <property type="match status" value="1"/>
</dbReference>
<keyword evidence="5 11" id="KW-0547">Nucleotide-binding</keyword>
<evidence type="ECO:0000256" key="9">
    <source>
        <dbReference type="ARBA" id="ARBA00022840"/>
    </source>
</evidence>
<keyword evidence="8 11" id="KW-0378">Hydrolase</keyword>
<proteinExistence type="inferred from homology"/>
<dbReference type="InterPro" id="IPR014001">
    <property type="entry name" value="Helicase_ATP-bd"/>
</dbReference>
<organism evidence="13 14">
    <name type="scientific">Tessaracoccus oleiagri</name>
    <dbReference type="NCBI Taxonomy" id="686624"/>
    <lineage>
        <taxon>Bacteria</taxon>
        <taxon>Bacillati</taxon>
        <taxon>Actinomycetota</taxon>
        <taxon>Actinomycetes</taxon>
        <taxon>Propionibacteriales</taxon>
        <taxon>Propionibacteriaceae</taxon>
        <taxon>Tessaracoccus</taxon>
    </lineage>
</organism>
<dbReference type="Pfam" id="PF18766">
    <property type="entry name" value="SWI2_SNF2"/>
    <property type="match status" value="1"/>
</dbReference>
<dbReference type="Gene3D" id="3.40.50.300">
    <property type="entry name" value="P-loop containing nucleotide triphosphate hydrolases"/>
    <property type="match status" value="2"/>
</dbReference>
<dbReference type="OrthoDB" id="9758243at2"/>
<dbReference type="InterPro" id="IPR007409">
    <property type="entry name" value="Restrct_endonuc_type1_HsdR_N"/>
</dbReference>
<sequence length="1019" mass="112879">MTAKLGEITSLQTPLIQGLVDVGWTHIHGPALDRSDDAPWVESEVVDALVRLNPVIGEVPERAQEVLQHLRAISIGAGDSGLVEANRDLSAWLRGLRTYQFLGTDDPAIVRLIDFETPGNNRLVVSDEVTFGVPGHKARFDVVLWVNGFPLAVGELKTPTNQKVSWLTGALELLEVYQPGWPQFFTANTLVFASEGKSLRYAGVGAPVDQWHTWGPELDTPSLANVIGKAQSLLAPETLLDLLGDFTLFETPDSNEGASLHKILARYTQYEAVKLIVDRVHDPNRSKGLIYHTQGSGKTLAMVFAAGKLLRDPGMNNPTIILVADRVQLVAQMWDQFRTTNMPRLLVPNTSGELREMLRRDQRGIIFTTVHKFAGAPLLNERSNIIVLVDEAHRTQEGDLGIAMRAALPNANLFAFTGTPIVKLKRNTFATFGDDQDPAKTLHTYSSEDSIRDGMTVPIHVAPRKVEFNLATDDLDQAFAALAAAEGLDEDEQEYLTGRAARTATFFSNPERVEAVCADIVDHFYDTVDPLGMKAQVVVVDRTACVAYVETLDQLLHDRYQRQLAEWEEQGDRLVEAPVRDEVAVVMTVGTSKDEPDEWAKYALSEAEELALLKRFRTHQDPLKFLVCTSKLGTGFDAPIEGVMYLDKPLKEHTLFQTITRTNRNWRNPDTKQSKRYGIIVDYVGLGSGFARAMAPADGDQPTAEIDIAGLLAAFEAQLADTMKRFAGIDTTKADAATLIDAQARMPGPKAQDDFAGEFTMLEGIWEAIHPHESLLPHRRTYRFLAAVYSSLQPSGGMNELLWHQLGAKTLRLVHDHMSDITVTKAKTVVIADAEAAQKLIDEGLIDSEKALEGKTASDVIDSIANRLKKKLAGPNGDHPVYKSLAERLERLRERTLAAAQQSIEWLREAFQLASDVTEAEKAEREAGRDGLDLLPDPRVGALTQIFYETAPDGTPELIERVVLDIDAIVRRVSYDGWAVSNEGDRLVRRNVRAVLRKHGMHQVEGLFEDAYDYISKNY</sequence>
<dbReference type="GO" id="GO:0009035">
    <property type="term" value="F:type I site-specific deoxyribonuclease activity"/>
    <property type="evidence" value="ECO:0007669"/>
    <property type="project" value="UniProtKB-EC"/>
</dbReference>
<dbReference type="Proteomes" id="UP000199475">
    <property type="component" value="Unassembled WGS sequence"/>
</dbReference>
<dbReference type="Pfam" id="PF04313">
    <property type="entry name" value="HSDR_N"/>
    <property type="match status" value="1"/>
</dbReference>
<dbReference type="InterPro" id="IPR051268">
    <property type="entry name" value="Type-I_R_enzyme_R_subunit"/>
</dbReference>
<dbReference type="CDD" id="cd22332">
    <property type="entry name" value="HsdR_N"/>
    <property type="match status" value="1"/>
</dbReference>
<evidence type="ECO:0000313" key="13">
    <source>
        <dbReference type="EMBL" id="SDL13276.1"/>
    </source>
</evidence>
<keyword evidence="4" id="KW-0540">Nuclease</keyword>